<keyword evidence="2" id="KW-0645">Protease</keyword>
<dbReference type="EMBL" id="JAFLQZ010000002">
    <property type="protein sequence ID" value="MBO0356841.1"/>
    <property type="molecule type" value="Genomic_DNA"/>
</dbReference>
<proteinExistence type="predicted"/>
<feature type="signal peptide" evidence="1">
    <location>
        <begin position="1"/>
        <end position="22"/>
    </location>
</feature>
<gene>
    <name evidence="2" type="ORF">J0X19_02690</name>
</gene>
<evidence type="ECO:0000313" key="2">
    <source>
        <dbReference type="EMBL" id="MBO0356841.1"/>
    </source>
</evidence>
<dbReference type="RefSeq" id="WP_206980713.1">
    <property type="nucleotide sequence ID" value="NZ_JAFLQZ010000002.1"/>
</dbReference>
<evidence type="ECO:0000313" key="3">
    <source>
        <dbReference type="Proteomes" id="UP000664144"/>
    </source>
</evidence>
<comment type="caution">
    <text evidence="2">The sequence shown here is derived from an EMBL/GenBank/DDBJ whole genome shotgun (WGS) entry which is preliminary data.</text>
</comment>
<organism evidence="2 3">
    <name type="scientific">Hymenobacter telluris</name>
    <dbReference type="NCBI Taxonomy" id="2816474"/>
    <lineage>
        <taxon>Bacteria</taxon>
        <taxon>Pseudomonadati</taxon>
        <taxon>Bacteroidota</taxon>
        <taxon>Cytophagia</taxon>
        <taxon>Cytophagales</taxon>
        <taxon>Hymenobacteraceae</taxon>
        <taxon>Hymenobacter</taxon>
    </lineage>
</organism>
<dbReference type="Pfam" id="PF13715">
    <property type="entry name" value="CarbopepD_reg_2"/>
    <property type="match status" value="1"/>
</dbReference>
<sequence length="141" mass="15494">MYRFLTLIIGFTLAALPGKLLAQQTTTPDSVEQPSQPSSCESLTGLITDENYKPLTGATLQLQGINDAFSTNSEGRYIIVLNKRTIPFPTRMKVSAAGYETQEFALNSCKPTDVSLRLVPGTIFKRDGRIKKTTSTGKIKY</sequence>
<keyword evidence="2" id="KW-0121">Carboxypeptidase</keyword>
<dbReference type="GO" id="GO:0004180">
    <property type="term" value="F:carboxypeptidase activity"/>
    <property type="evidence" value="ECO:0007669"/>
    <property type="project" value="UniProtKB-KW"/>
</dbReference>
<dbReference type="SUPFAM" id="SSF49464">
    <property type="entry name" value="Carboxypeptidase regulatory domain-like"/>
    <property type="match status" value="1"/>
</dbReference>
<protein>
    <submittedName>
        <fullName evidence="2">Carboxypeptidase-like regulatory domain-containing protein</fullName>
    </submittedName>
</protein>
<keyword evidence="1" id="KW-0732">Signal</keyword>
<dbReference type="InterPro" id="IPR008969">
    <property type="entry name" value="CarboxyPept-like_regulatory"/>
</dbReference>
<name>A0A939ETU0_9BACT</name>
<accession>A0A939ETU0</accession>
<feature type="chain" id="PRO_5037314304" evidence="1">
    <location>
        <begin position="23"/>
        <end position="141"/>
    </location>
</feature>
<keyword evidence="2" id="KW-0378">Hydrolase</keyword>
<dbReference type="Proteomes" id="UP000664144">
    <property type="component" value="Unassembled WGS sequence"/>
</dbReference>
<keyword evidence="3" id="KW-1185">Reference proteome</keyword>
<dbReference type="AlphaFoldDB" id="A0A939ETU0"/>
<dbReference type="Gene3D" id="2.60.40.1120">
    <property type="entry name" value="Carboxypeptidase-like, regulatory domain"/>
    <property type="match status" value="1"/>
</dbReference>
<reference evidence="2" key="1">
    <citation type="submission" date="2021-03" db="EMBL/GenBank/DDBJ databases">
        <authorList>
            <person name="Kim M.K."/>
        </authorList>
    </citation>
    <scope>NUCLEOTIDE SEQUENCE</scope>
    <source>
        <strain evidence="2">BT186</strain>
    </source>
</reference>
<evidence type="ECO:0000256" key="1">
    <source>
        <dbReference type="SAM" id="SignalP"/>
    </source>
</evidence>